<keyword evidence="2" id="KW-0732">Signal</keyword>
<name>A0ABT5HYQ0_9CAUL</name>
<dbReference type="Pfam" id="PF20434">
    <property type="entry name" value="BD-FAE"/>
    <property type="match status" value="1"/>
</dbReference>
<dbReference type="RefSeq" id="WP_272749707.1">
    <property type="nucleotide sequence ID" value="NZ_JAQQKX010000024.1"/>
</dbReference>
<evidence type="ECO:0000256" key="2">
    <source>
        <dbReference type="SAM" id="SignalP"/>
    </source>
</evidence>
<sequence length="311" mass="33007">MRLLPLCLALIMTATVPVATLAQDGPLRERLKGRMADRLQKKAVEEARPVDLQAIAAGAQKQTLSYGTNSLQAIDVYTPANAKNAPMIVMVHGGAWKIGDKANTGSIENKLKHWLPKGYIVISVNYRLLPTADAYAQADDIATALAFIQNNAAKWGGDVDRLILMGHSAGAQLVAVTSADPSVVTAKGGRLWAGTVVLDSATMDLQATMGQKRLPAFYTEAFGSDPGKWAKASPLARLTPQAVPMMIVCSTQRPDKPCDQADTLSAKLKSLGKPAPVQKEALSHADINRLVGTPGDYTAAIDAFIAARIGK</sequence>
<keyword evidence="5" id="KW-1185">Reference proteome</keyword>
<dbReference type="PANTHER" id="PTHR48081">
    <property type="entry name" value="AB HYDROLASE SUPERFAMILY PROTEIN C4A8.06C"/>
    <property type="match status" value="1"/>
</dbReference>
<dbReference type="InterPro" id="IPR029058">
    <property type="entry name" value="AB_hydrolase_fold"/>
</dbReference>
<feature type="chain" id="PRO_5047530852" evidence="2">
    <location>
        <begin position="23"/>
        <end position="311"/>
    </location>
</feature>
<dbReference type="PANTHER" id="PTHR48081:SF33">
    <property type="entry name" value="KYNURENINE FORMAMIDASE"/>
    <property type="match status" value="1"/>
</dbReference>
<organism evidence="4 5">
    <name type="scientific">Asticcacaulis aquaticus</name>
    <dbReference type="NCBI Taxonomy" id="2984212"/>
    <lineage>
        <taxon>Bacteria</taxon>
        <taxon>Pseudomonadati</taxon>
        <taxon>Pseudomonadota</taxon>
        <taxon>Alphaproteobacteria</taxon>
        <taxon>Caulobacterales</taxon>
        <taxon>Caulobacteraceae</taxon>
        <taxon>Asticcacaulis</taxon>
    </lineage>
</organism>
<keyword evidence="1 4" id="KW-0378">Hydrolase</keyword>
<dbReference type="InterPro" id="IPR049492">
    <property type="entry name" value="BD-FAE-like_dom"/>
</dbReference>
<evidence type="ECO:0000259" key="3">
    <source>
        <dbReference type="Pfam" id="PF20434"/>
    </source>
</evidence>
<feature type="domain" description="BD-FAE-like" evidence="3">
    <location>
        <begin position="74"/>
        <end position="268"/>
    </location>
</feature>
<evidence type="ECO:0000256" key="1">
    <source>
        <dbReference type="ARBA" id="ARBA00022801"/>
    </source>
</evidence>
<dbReference type="InterPro" id="IPR050300">
    <property type="entry name" value="GDXG_lipolytic_enzyme"/>
</dbReference>
<proteinExistence type="predicted"/>
<evidence type="ECO:0000313" key="4">
    <source>
        <dbReference type="EMBL" id="MDC7685202.1"/>
    </source>
</evidence>
<dbReference type="Proteomes" id="UP001214854">
    <property type="component" value="Unassembled WGS sequence"/>
</dbReference>
<dbReference type="SUPFAM" id="SSF53474">
    <property type="entry name" value="alpha/beta-Hydrolases"/>
    <property type="match status" value="1"/>
</dbReference>
<feature type="signal peptide" evidence="2">
    <location>
        <begin position="1"/>
        <end position="22"/>
    </location>
</feature>
<dbReference type="Gene3D" id="3.40.50.1820">
    <property type="entry name" value="alpha/beta hydrolase"/>
    <property type="match status" value="1"/>
</dbReference>
<evidence type="ECO:0000313" key="5">
    <source>
        <dbReference type="Proteomes" id="UP001214854"/>
    </source>
</evidence>
<dbReference type="GO" id="GO:0016787">
    <property type="term" value="F:hydrolase activity"/>
    <property type="evidence" value="ECO:0007669"/>
    <property type="project" value="UniProtKB-KW"/>
</dbReference>
<protein>
    <submittedName>
        <fullName evidence="4">Alpha/beta hydrolase</fullName>
    </submittedName>
</protein>
<gene>
    <name evidence="4" type="ORF">PQU92_18115</name>
</gene>
<reference evidence="4 5" key="1">
    <citation type="submission" date="2023-01" db="EMBL/GenBank/DDBJ databases">
        <title>Novel species of the genus Asticcacaulis isolated from rivers.</title>
        <authorList>
            <person name="Lu H."/>
        </authorList>
    </citation>
    <scope>NUCLEOTIDE SEQUENCE [LARGE SCALE GENOMIC DNA]</scope>
    <source>
        <strain evidence="4 5">BYS171W</strain>
    </source>
</reference>
<dbReference type="EMBL" id="JAQQKX010000024">
    <property type="protein sequence ID" value="MDC7685202.1"/>
    <property type="molecule type" value="Genomic_DNA"/>
</dbReference>
<accession>A0ABT5HYQ0</accession>
<comment type="caution">
    <text evidence="4">The sequence shown here is derived from an EMBL/GenBank/DDBJ whole genome shotgun (WGS) entry which is preliminary data.</text>
</comment>